<evidence type="ECO:0000259" key="1">
    <source>
        <dbReference type="Pfam" id="PF00248"/>
    </source>
</evidence>
<dbReference type="InterPro" id="IPR050523">
    <property type="entry name" value="AKR_Detox_Biosynth"/>
</dbReference>
<accession>A0A2U3D984</accession>
<evidence type="ECO:0000313" key="2">
    <source>
        <dbReference type="EMBL" id="PWI57840.1"/>
    </source>
</evidence>
<dbReference type="Gene3D" id="3.20.20.100">
    <property type="entry name" value="NADP-dependent oxidoreductase domain"/>
    <property type="match status" value="1"/>
</dbReference>
<dbReference type="SUPFAM" id="SSF51430">
    <property type="entry name" value="NAD(P)-linked oxidoreductase"/>
    <property type="match status" value="1"/>
</dbReference>
<sequence length="324" mass="36297">MPTFPLYQREIPVSRLVLGCMGLGGGFNKNPITAEHRRQAHEVIETARSIGINMFDHADIYGMGKAEQVFGEVLKERKDLREQIFIQSKCGIRFADDSGAPSRYDFSEAHIIHSVEGILRRLQVDSIDFLLLHRPDPLMDPEEVARAIEKLKTSGKVKYFGVSNMSAGQIRLLQAYSPEPLLVNQLEMSLVKIGWLETGVHVNQEAARDDVFPEGTLEYCRLENIQLQAWSPLAQGLLTGRDVTKQSESIRTLASLVHQMASQRNTTPEAIVLSWLMTHPAGIQPVIGTINPARIRACGEATHLTLTREEWYTLYIASRGRALP</sequence>
<dbReference type="Proteomes" id="UP000245380">
    <property type="component" value="Unassembled WGS sequence"/>
</dbReference>
<protein>
    <submittedName>
        <fullName evidence="2">Aldo/keto reductase</fullName>
    </submittedName>
</protein>
<dbReference type="GO" id="GO:0005829">
    <property type="term" value="C:cytosol"/>
    <property type="evidence" value="ECO:0007669"/>
    <property type="project" value="TreeGrafter"/>
</dbReference>
<dbReference type="PANTHER" id="PTHR43364:SF1">
    <property type="entry name" value="OXIDOREDUCTASE YDHF"/>
    <property type="match status" value="1"/>
</dbReference>
<organism evidence="2 3">
    <name type="scientific">Sulfoacidibacillus thermotolerans</name>
    <name type="common">Acidibacillus sulfuroxidans</name>
    <dbReference type="NCBI Taxonomy" id="1765684"/>
    <lineage>
        <taxon>Bacteria</taxon>
        <taxon>Bacillati</taxon>
        <taxon>Bacillota</taxon>
        <taxon>Bacilli</taxon>
        <taxon>Bacillales</taxon>
        <taxon>Alicyclobacillaceae</taxon>
        <taxon>Sulfoacidibacillus</taxon>
    </lineage>
</organism>
<dbReference type="EMBL" id="MPDK01000008">
    <property type="protein sequence ID" value="PWI57840.1"/>
    <property type="molecule type" value="Genomic_DNA"/>
</dbReference>
<dbReference type="RefSeq" id="WP_245926288.1">
    <property type="nucleotide sequence ID" value="NZ_MPDK01000008.1"/>
</dbReference>
<name>A0A2U3D984_SULT2</name>
<comment type="caution">
    <text evidence="2">The sequence shown here is derived from an EMBL/GenBank/DDBJ whole genome shotgun (WGS) entry which is preliminary data.</text>
</comment>
<dbReference type="Pfam" id="PF00248">
    <property type="entry name" value="Aldo_ket_red"/>
    <property type="match status" value="1"/>
</dbReference>
<dbReference type="CDD" id="cd19092">
    <property type="entry name" value="AKR_BsYcsN_EcYdhF-like"/>
    <property type="match status" value="1"/>
</dbReference>
<dbReference type="InterPro" id="IPR023210">
    <property type="entry name" value="NADP_OxRdtase_dom"/>
</dbReference>
<evidence type="ECO:0000313" key="3">
    <source>
        <dbReference type="Proteomes" id="UP000245380"/>
    </source>
</evidence>
<gene>
    <name evidence="2" type="ORF">BM613_06545</name>
</gene>
<proteinExistence type="predicted"/>
<feature type="domain" description="NADP-dependent oxidoreductase" evidence="1">
    <location>
        <begin position="15"/>
        <end position="313"/>
    </location>
</feature>
<dbReference type="InterPro" id="IPR036812">
    <property type="entry name" value="NAD(P)_OxRdtase_dom_sf"/>
</dbReference>
<dbReference type="PANTHER" id="PTHR43364">
    <property type="entry name" value="NADH-SPECIFIC METHYLGLYOXAL REDUCTASE-RELATED"/>
    <property type="match status" value="1"/>
</dbReference>
<keyword evidence="3" id="KW-1185">Reference proteome</keyword>
<reference evidence="2 3" key="1">
    <citation type="submission" date="2016-11" db="EMBL/GenBank/DDBJ databases">
        <title>Comparative genomics of Acidibacillus ferroxidans species.</title>
        <authorList>
            <person name="Oliveira G."/>
            <person name="Nunes G."/>
            <person name="Oliveira R."/>
            <person name="Araujo F."/>
            <person name="Salim A."/>
            <person name="Scholte L."/>
            <person name="Morais D."/>
            <person name="Nancucheo I."/>
            <person name="Johnson D.B."/>
            <person name="Grail B."/>
            <person name="Bittencourt J."/>
            <person name="Valadares R."/>
        </authorList>
    </citation>
    <scope>NUCLEOTIDE SEQUENCE [LARGE SCALE GENOMIC DNA]</scope>
    <source>
        <strain evidence="2 3">Y002</strain>
    </source>
</reference>
<dbReference type="AlphaFoldDB" id="A0A2U3D984"/>